<proteinExistence type="predicted"/>
<accession>A0ABZ1CCF0</accession>
<reference evidence="2 3" key="2">
    <citation type="submission" date="2023-12" db="EMBL/GenBank/DDBJ databases">
        <title>Description of an unclassified Opitutus bacterium of Verrucomicrobiota.</title>
        <authorList>
            <person name="Zhang D.-F."/>
        </authorList>
    </citation>
    <scope>NUCLEOTIDE SEQUENCE [LARGE SCALE GENOMIC DNA]</scope>
    <source>
        <strain evidence="2 3">WL0086</strain>
    </source>
</reference>
<evidence type="ECO:0000313" key="2">
    <source>
        <dbReference type="EMBL" id="WRQ89337.1"/>
    </source>
</evidence>
<evidence type="ECO:0000256" key="1">
    <source>
        <dbReference type="SAM" id="MobiDB-lite"/>
    </source>
</evidence>
<dbReference type="Proteomes" id="UP000738431">
    <property type="component" value="Chromosome"/>
</dbReference>
<protein>
    <submittedName>
        <fullName evidence="2">Uncharacterized protein</fullName>
    </submittedName>
</protein>
<sequence length="134" mass="14620">MPTPLRFAAPERPPVTLKIEPLPEVQTEEADEIAEATRAAAAVSNASIFGDFSDFNFAVPNTSDLDRAFDTIDPAKVDSVSDITENTESDANAVPQGPPPIILSDDYLNEPRAEDIMPFFRLPSVPSKATYRKQ</sequence>
<reference evidence="2 3" key="1">
    <citation type="submission" date="2021-08" db="EMBL/GenBank/DDBJ databases">
        <authorList>
            <person name="Zhang D."/>
            <person name="Zhang A."/>
            <person name="Wang L."/>
        </authorList>
    </citation>
    <scope>NUCLEOTIDE SEQUENCE [LARGE SCALE GENOMIC DNA]</scope>
    <source>
        <strain evidence="2 3">WL0086</strain>
    </source>
</reference>
<keyword evidence="3" id="KW-1185">Reference proteome</keyword>
<name>A0ABZ1CCF0_9BACT</name>
<feature type="region of interest" description="Disordered" evidence="1">
    <location>
        <begin position="82"/>
        <end position="101"/>
    </location>
</feature>
<gene>
    <name evidence="2" type="ORF">K1X11_007945</name>
</gene>
<dbReference type="RefSeq" id="WP_221029972.1">
    <property type="nucleotide sequence ID" value="NZ_CP139781.1"/>
</dbReference>
<evidence type="ECO:0000313" key="3">
    <source>
        <dbReference type="Proteomes" id="UP000738431"/>
    </source>
</evidence>
<dbReference type="EMBL" id="CP139781">
    <property type="protein sequence ID" value="WRQ89337.1"/>
    <property type="molecule type" value="Genomic_DNA"/>
</dbReference>
<organism evidence="2 3">
    <name type="scientific">Actomonas aquatica</name>
    <dbReference type="NCBI Taxonomy" id="2866162"/>
    <lineage>
        <taxon>Bacteria</taxon>
        <taxon>Pseudomonadati</taxon>
        <taxon>Verrucomicrobiota</taxon>
        <taxon>Opitutia</taxon>
        <taxon>Opitutales</taxon>
        <taxon>Opitutaceae</taxon>
        <taxon>Actomonas</taxon>
    </lineage>
</organism>